<dbReference type="RefSeq" id="XP_075086276.1">
    <property type="nucleotide sequence ID" value="XM_075230175.1"/>
</dbReference>
<organism evidence="1 2">
    <name type="scientific">Nicotiana tabacum</name>
    <name type="common">Common tobacco</name>
    <dbReference type="NCBI Taxonomy" id="4097"/>
    <lineage>
        <taxon>Eukaryota</taxon>
        <taxon>Viridiplantae</taxon>
        <taxon>Streptophyta</taxon>
        <taxon>Embryophyta</taxon>
        <taxon>Tracheophyta</taxon>
        <taxon>Spermatophyta</taxon>
        <taxon>Magnoliopsida</taxon>
        <taxon>eudicotyledons</taxon>
        <taxon>Gunneridae</taxon>
        <taxon>Pentapetalae</taxon>
        <taxon>asterids</taxon>
        <taxon>lamiids</taxon>
        <taxon>Solanales</taxon>
        <taxon>Solanaceae</taxon>
        <taxon>Nicotianoideae</taxon>
        <taxon>Nicotianeae</taxon>
        <taxon>Nicotiana</taxon>
    </lineage>
</organism>
<accession>A0AC58SMS4</accession>
<sequence length="845" mass="98165">MEPWQDINKLEENRRKLGIHSTYANVNDKIWTFIDEDINLGGGDFDMILSEEEKYGGRPVYLSKVEDFAHGVDTYTLYDLGFKGSLYTWWNGRSDIDCIFKRLDSKLKKVKTALAAWSKETLGDSFKRIAALEDVIKDQNAKLWDEPTMEEVKATVFGLNGDSASGLDGFTGQFYQASWEVVYDDVLNMVRAFFCAAELPKFITHTNLVLLLEKKNVGFIKGRSIVENILLTQEIIKDIRLRGKPSNLVIKLDIAKAYDKVSWLFLTKVLRQMGFVEVLGRALDELFDNPDFIGFGMPKWSQNINYLSYADDTIIFCSYHYGVVHLIMNVLEEYEVASSEKINKEKSSFYINAGAQVDEVNTVHLIIEFRRHSFPFTYLSYPIFYSRRRKDFYKNIIFKVHDMLSSWKGKLLSNGGRAFVISHMLNSMPIHLLSVVNLPAYVINQLQKMFARFYWSNSGNGRARHWASWDNLCLPKSEGGMGFRSLHDVSKVLFAKIWWNYRTKDSLWSTFMRNKYCKKINEVLVPWIQGYHIWRKMLQMRDDVEYQVWWQLKNVVKNGARNEVLLRELLPNELADHILETITPPSDLSMKDKSARYVWNYYGAPAGIRTDGKQLVQVINEWWSKPINTSLKTVYQVMPSLIVWHPWKKRNSGKHGKIMSINRLIFQITTSIQMLLKVRSFKGVTSNWLDLHEKLSQHIPKLRYTKVLWELHLVGWIKYITDGASYGFCIRDGIGDIIYAQADAVEDATNNVAEAVAILEALRYITQMQFPPCIIETNYLLMKRVLDEVWEPPWSIANQMDEIKTLMSKGAFQIFHVLREGNKLADHLAYLTLDQQHIVLVHSFW</sequence>
<name>A0AC58SMS4_TOBAC</name>
<proteinExistence type="predicted"/>
<evidence type="ECO:0000313" key="2">
    <source>
        <dbReference type="RefSeq" id="XP_075086276.1"/>
    </source>
</evidence>
<protein>
    <submittedName>
        <fullName evidence="2">Uncharacterized protein LOC142168987</fullName>
    </submittedName>
</protein>
<gene>
    <name evidence="2" type="primary">LOC142168987</name>
</gene>
<evidence type="ECO:0000313" key="1">
    <source>
        <dbReference type="Proteomes" id="UP000790787"/>
    </source>
</evidence>
<reference evidence="2" key="2">
    <citation type="submission" date="2025-08" db="UniProtKB">
        <authorList>
            <consortium name="RefSeq"/>
        </authorList>
    </citation>
    <scope>IDENTIFICATION</scope>
    <source>
        <tissue evidence="2">Leaf</tissue>
    </source>
</reference>
<reference evidence="1" key="1">
    <citation type="journal article" date="2014" name="Nat. Commun.">
        <title>The tobacco genome sequence and its comparison with those of tomato and potato.</title>
        <authorList>
            <person name="Sierro N."/>
            <person name="Battey J.N."/>
            <person name="Ouadi S."/>
            <person name="Bakaher N."/>
            <person name="Bovet L."/>
            <person name="Willig A."/>
            <person name="Goepfert S."/>
            <person name="Peitsch M.C."/>
            <person name="Ivanov N.V."/>
        </authorList>
    </citation>
    <scope>NUCLEOTIDE SEQUENCE [LARGE SCALE GENOMIC DNA]</scope>
</reference>
<dbReference type="Proteomes" id="UP000790787">
    <property type="component" value="Chromosome 14"/>
</dbReference>
<keyword evidence="1" id="KW-1185">Reference proteome</keyword>